<proteinExistence type="predicted"/>
<evidence type="ECO:0000313" key="1">
    <source>
        <dbReference type="EMBL" id="XCD08288.1"/>
    </source>
</evidence>
<name>A0AAU8BAN5_9CAUD</name>
<dbReference type="EMBL" id="PP511876">
    <property type="protein sequence ID" value="XCD08288.1"/>
    <property type="molecule type" value="Genomic_DNA"/>
</dbReference>
<sequence>MERHQSCTGLDLHRQHIYDILVSRFPHQISRFTHLLPYLRA</sequence>
<protein>
    <submittedName>
        <fullName evidence="1">Uncharacterized protein</fullName>
    </submittedName>
</protein>
<organism evidence="1">
    <name type="scientific">Dulem virus 42</name>
    <dbReference type="NCBI Taxonomy" id="3145760"/>
    <lineage>
        <taxon>Viruses</taxon>
        <taxon>Duplodnaviria</taxon>
        <taxon>Heunggongvirae</taxon>
        <taxon>Uroviricota</taxon>
        <taxon>Caudoviricetes</taxon>
    </lineage>
</organism>
<accession>A0AAU8BAN5</accession>
<reference evidence="1" key="1">
    <citation type="submission" date="2024-03" db="EMBL/GenBank/DDBJ databases">
        <title>Diverse circular DNA viruses in blood, oral, and fecal samples of captive lemurs.</title>
        <authorList>
            <person name="Paietta E.N."/>
            <person name="Kraberger S."/>
            <person name="Lund M.C."/>
            <person name="Custer J.M."/>
            <person name="Vargas K.M."/>
            <person name="Ehmke E.E."/>
            <person name="Yoder A.D."/>
            <person name="Varsani A."/>
        </authorList>
    </citation>
    <scope>NUCLEOTIDE SEQUENCE</scope>
    <source>
        <strain evidence="1">Duke_30FF_63</strain>
    </source>
</reference>